<dbReference type="AlphaFoldDB" id="A0A0P4R1Z0"/>
<keyword evidence="5 12" id="KW-0762">Sugar transport</keyword>
<gene>
    <name evidence="12" type="ORF">TPA0598_01_10130</name>
</gene>
<feature type="transmembrane region" description="Helical" evidence="10">
    <location>
        <begin position="117"/>
        <end position="138"/>
    </location>
</feature>
<feature type="transmembrane region" description="Helical" evidence="10">
    <location>
        <begin position="192"/>
        <end position="211"/>
    </location>
</feature>
<protein>
    <submittedName>
        <fullName evidence="12">Putative sugar transporter</fullName>
    </submittedName>
</protein>
<feature type="transmembrane region" description="Helical" evidence="10">
    <location>
        <begin position="270"/>
        <end position="295"/>
    </location>
</feature>
<feature type="transmembrane region" description="Helical" evidence="10">
    <location>
        <begin position="339"/>
        <end position="358"/>
    </location>
</feature>
<evidence type="ECO:0000313" key="12">
    <source>
        <dbReference type="EMBL" id="GAO06642.1"/>
    </source>
</evidence>
<evidence type="ECO:0000256" key="4">
    <source>
        <dbReference type="ARBA" id="ARBA00022475"/>
    </source>
</evidence>
<feature type="transmembrane region" description="Helical" evidence="10">
    <location>
        <begin position="378"/>
        <end position="399"/>
    </location>
</feature>
<dbReference type="InterPro" id="IPR050814">
    <property type="entry name" value="Myo-inositol_Transporter"/>
</dbReference>
<dbReference type="InterPro" id="IPR005828">
    <property type="entry name" value="MFS_sugar_transport-like"/>
</dbReference>
<sequence>MTSTAQPTVPEGRKAHPDHLGHVIFITAAAAMGGFLFGYDSSVINGAVEAIRSRYDVGSAVLAQVIAVALIGCAIGAATAGRIADRIGRIRVMQIASVLFTISAVGSALPFSLWDLAFWRIIGGFAIGMASVIGPAYIAEVSPSAYRGRLGSFQQAAIVIGIAVSQLVNWGILNLADGNQRGTLAGLEAWQWMLGVMVVPAVLYGLLSFAIPESPRYLISVGKVSRAKEVLAEVEGHTVNLETRVVEIQDAMRREHKSSFKDLLGRKMGFLPIVWVGIGLSVFQQLVGINVAFYYSSALWQSVGIDPSASFFYSFTTSIINIIGTVIAMVFVDKIGRRPLALIGSAGMAVSLALEAWAFSAKTAAGTLPHVEGTVALIAAHVFVLFFALSWGVVVWVFLGEMFPNKIRAAALGVAASAQWIANWAITASFPSLSDWNLSGTYIIYAVFALLSIPFVLKFVKETKGKALEEMG</sequence>
<dbReference type="OrthoDB" id="4008739at2"/>
<accession>A0A0P4R1Z0</accession>
<dbReference type="GO" id="GO:0005886">
    <property type="term" value="C:plasma membrane"/>
    <property type="evidence" value="ECO:0007669"/>
    <property type="project" value="UniProtKB-SubCell"/>
</dbReference>
<keyword evidence="8 10" id="KW-0472">Membrane</keyword>
<feature type="domain" description="Major facilitator superfamily (MFS) profile" evidence="11">
    <location>
        <begin position="26"/>
        <end position="464"/>
    </location>
</feature>
<dbReference type="InterPro" id="IPR020846">
    <property type="entry name" value="MFS_dom"/>
</dbReference>
<reference evidence="13" key="1">
    <citation type="submission" date="2014-09" db="EMBL/GenBank/DDBJ databases">
        <title>Whole genome shotgun sequence of Streptomyces sp. NBRC 110027.</title>
        <authorList>
            <person name="Komaki H."/>
            <person name="Ichikawa N."/>
            <person name="Katano-Makiyama Y."/>
            <person name="Hosoyama A."/>
            <person name="Hashimoto M."/>
            <person name="Uohara A."/>
            <person name="Kitahashi Y."/>
            <person name="Ohji S."/>
            <person name="Kimura A."/>
            <person name="Yamazoe A."/>
            <person name="Igarashi Y."/>
            <person name="Fujita N."/>
        </authorList>
    </citation>
    <scope>NUCLEOTIDE SEQUENCE [LARGE SCALE GENOMIC DNA]</scope>
    <source>
        <strain evidence="13">NBRC 110027</strain>
    </source>
</reference>
<evidence type="ECO:0000259" key="11">
    <source>
        <dbReference type="PROSITE" id="PS50850"/>
    </source>
</evidence>
<evidence type="ECO:0000313" key="13">
    <source>
        <dbReference type="Proteomes" id="UP000048965"/>
    </source>
</evidence>
<dbReference type="InterPro" id="IPR036259">
    <property type="entry name" value="MFS_trans_sf"/>
</dbReference>
<reference evidence="12 13" key="2">
    <citation type="journal article" date="2015" name="Stand. Genomic Sci.">
        <title>Draft genome sequence of marine-derived Streptomyces sp. TP-A0598, a producer of anti-MRSA antibiotic lydicamycins.</title>
        <authorList>
            <person name="Komaki H."/>
            <person name="Ichikawa N."/>
            <person name="Hosoyama A."/>
            <person name="Fujita N."/>
            <person name="Igarashi Y."/>
        </authorList>
    </citation>
    <scope>NUCLEOTIDE SEQUENCE [LARGE SCALE GENOMIC DNA]</scope>
    <source>
        <strain evidence="12 13">NBRC 110027</strain>
    </source>
</reference>
<dbReference type="InterPro" id="IPR005829">
    <property type="entry name" value="Sugar_transporter_CS"/>
</dbReference>
<keyword evidence="4" id="KW-1003">Cell membrane</keyword>
<keyword evidence="7 10" id="KW-1133">Transmembrane helix</keyword>
<evidence type="ECO:0000256" key="5">
    <source>
        <dbReference type="ARBA" id="ARBA00022597"/>
    </source>
</evidence>
<keyword evidence="13" id="KW-1185">Reference proteome</keyword>
<feature type="transmembrane region" description="Helical" evidence="10">
    <location>
        <begin position="150"/>
        <end position="172"/>
    </location>
</feature>
<dbReference type="NCBIfam" id="TIGR00879">
    <property type="entry name" value="SP"/>
    <property type="match status" value="1"/>
</dbReference>
<dbReference type="SUPFAM" id="SSF103473">
    <property type="entry name" value="MFS general substrate transporter"/>
    <property type="match status" value="1"/>
</dbReference>
<comment type="caution">
    <text evidence="12">The sequence shown here is derived from an EMBL/GenBank/DDBJ whole genome shotgun (WGS) entry which is preliminary data.</text>
</comment>
<evidence type="ECO:0000256" key="3">
    <source>
        <dbReference type="ARBA" id="ARBA00022448"/>
    </source>
</evidence>
<feature type="transmembrane region" description="Helical" evidence="10">
    <location>
        <begin position="20"/>
        <end position="39"/>
    </location>
</feature>
<dbReference type="CDD" id="cd17359">
    <property type="entry name" value="MFS_XylE_like"/>
    <property type="match status" value="1"/>
</dbReference>
<dbReference type="PROSITE" id="PS00217">
    <property type="entry name" value="SUGAR_TRANSPORT_2"/>
    <property type="match status" value="1"/>
</dbReference>
<dbReference type="PROSITE" id="PS00216">
    <property type="entry name" value="SUGAR_TRANSPORT_1"/>
    <property type="match status" value="1"/>
</dbReference>
<dbReference type="EMBL" id="BBNO01000001">
    <property type="protein sequence ID" value="GAO06642.1"/>
    <property type="molecule type" value="Genomic_DNA"/>
</dbReference>
<dbReference type="Pfam" id="PF00083">
    <property type="entry name" value="Sugar_tr"/>
    <property type="match status" value="1"/>
</dbReference>
<name>A0A0P4R1Z0_9ACTN</name>
<feature type="transmembrane region" description="Helical" evidence="10">
    <location>
        <begin position="59"/>
        <end position="80"/>
    </location>
</feature>
<proteinExistence type="inferred from homology"/>
<feature type="transmembrane region" description="Helical" evidence="10">
    <location>
        <begin position="411"/>
        <end position="430"/>
    </location>
</feature>
<feature type="transmembrane region" description="Helical" evidence="10">
    <location>
        <begin position="92"/>
        <end position="111"/>
    </location>
</feature>
<evidence type="ECO:0000256" key="10">
    <source>
        <dbReference type="SAM" id="Phobius"/>
    </source>
</evidence>
<dbReference type="RefSeq" id="WP_042149327.1">
    <property type="nucleotide sequence ID" value="NZ_BBNO01000001.1"/>
</dbReference>
<evidence type="ECO:0000256" key="6">
    <source>
        <dbReference type="ARBA" id="ARBA00022692"/>
    </source>
</evidence>
<evidence type="ECO:0000256" key="7">
    <source>
        <dbReference type="ARBA" id="ARBA00022989"/>
    </source>
</evidence>
<dbReference type="InterPro" id="IPR047984">
    <property type="entry name" value="XylE-like"/>
</dbReference>
<dbReference type="PROSITE" id="PS50850">
    <property type="entry name" value="MFS"/>
    <property type="match status" value="1"/>
</dbReference>
<evidence type="ECO:0000256" key="1">
    <source>
        <dbReference type="ARBA" id="ARBA00004651"/>
    </source>
</evidence>
<dbReference type="PANTHER" id="PTHR48020:SF12">
    <property type="entry name" value="PROTON MYO-INOSITOL COTRANSPORTER"/>
    <property type="match status" value="1"/>
</dbReference>
<feature type="transmembrane region" description="Helical" evidence="10">
    <location>
        <begin position="311"/>
        <end position="332"/>
    </location>
</feature>
<dbReference type="Gene3D" id="1.20.1250.20">
    <property type="entry name" value="MFS general substrate transporter like domains"/>
    <property type="match status" value="2"/>
</dbReference>
<evidence type="ECO:0000256" key="9">
    <source>
        <dbReference type="RuleBase" id="RU003346"/>
    </source>
</evidence>
<dbReference type="FunFam" id="1.20.1250.20:FF:000122">
    <property type="entry name" value="D-xylose transporter XylE"/>
    <property type="match status" value="1"/>
</dbReference>
<organism evidence="12 13">
    <name type="scientific">Streptomyces lydicamycinicus</name>
    <dbReference type="NCBI Taxonomy" id="1546107"/>
    <lineage>
        <taxon>Bacteria</taxon>
        <taxon>Bacillati</taxon>
        <taxon>Actinomycetota</taxon>
        <taxon>Actinomycetes</taxon>
        <taxon>Kitasatosporales</taxon>
        <taxon>Streptomycetaceae</taxon>
        <taxon>Streptomyces</taxon>
    </lineage>
</organism>
<comment type="subcellular location">
    <subcellularLocation>
        <location evidence="1">Cell membrane</location>
        <topology evidence="1">Multi-pass membrane protein</topology>
    </subcellularLocation>
</comment>
<comment type="similarity">
    <text evidence="2 9">Belongs to the major facilitator superfamily. Sugar transporter (TC 2.A.1.1) family.</text>
</comment>
<evidence type="ECO:0000256" key="2">
    <source>
        <dbReference type="ARBA" id="ARBA00010992"/>
    </source>
</evidence>
<dbReference type="PRINTS" id="PR00171">
    <property type="entry name" value="SUGRTRNSPORT"/>
</dbReference>
<dbReference type="PANTHER" id="PTHR48020">
    <property type="entry name" value="PROTON MYO-INOSITOL COTRANSPORTER"/>
    <property type="match status" value="1"/>
</dbReference>
<feature type="transmembrane region" description="Helical" evidence="10">
    <location>
        <begin position="442"/>
        <end position="460"/>
    </location>
</feature>
<dbReference type="GO" id="GO:0022857">
    <property type="term" value="F:transmembrane transporter activity"/>
    <property type="evidence" value="ECO:0007669"/>
    <property type="project" value="InterPro"/>
</dbReference>
<keyword evidence="6 10" id="KW-0812">Transmembrane</keyword>
<keyword evidence="3 9" id="KW-0813">Transport</keyword>
<dbReference type="InterPro" id="IPR003663">
    <property type="entry name" value="Sugar/inositol_transpt"/>
</dbReference>
<dbReference type="Proteomes" id="UP000048965">
    <property type="component" value="Unassembled WGS sequence"/>
</dbReference>
<evidence type="ECO:0000256" key="8">
    <source>
        <dbReference type="ARBA" id="ARBA00023136"/>
    </source>
</evidence>